<dbReference type="InterPro" id="IPR016102">
    <property type="entry name" value="Succinyl-CoA_synth-like"/>
</dbReference>
<dbReference type="InterPro" id="IPR011761">
    <property type="entry name" value="ATP-grasp"/>
</dbReference>
<keyword evidence="2" id="KW-0547">Nucleotide-binding</keyword>
<dbReference type="SUPFAM" id="SSF56059">
    <property type="entry name" value="Glutathione synthetase ATP-binding domain-like"/>
    <property type="match status" value="1"/>
</dbReference>
<dbReference type="AlphaFoldDB" id="A0A7Y6TXS0"/>
<sequence>MASPIASRGSLAPLFEPRAIAVYGASSDPTKIGGRPLDFLKSSGFDGALYPINPKAAQIQGLPAFATVSAVPGPVDLAIVAVPAPGVLAALEDCAAKGVCGAVVLSSGFAETGGQGVAWQAGISALARRTGMRVVGPNCMGLISVRRRLLGTFTPSAAGFGLVPGRISLVSQSGAFGGYCLSLIRQRGLGLNLWITTGNQCDVDVADCITHFAGDDGTQVIVAYLEAATDKDRLVAALALARERGKRVVVMKVGRSEAGAQAAASHTASLAGSDQVYEGLFRQYGVWRARSIDELFDVAYACSVNAPAPLGRRLGLLTVSGGVGALMADVASDCALDVAPMPEDAQRRLKELVPFCGPRNPVDMTAQLVNDLTLFGSNFQIMLEEGGYDVVVAFLSSVGQVMELSRSLLEQLQAVLRRFPDRAVVFSSLASPEVRRMYEAAGVLLFDEPTRAVRAAAALVYFAEQSRRAAQADPPPALPAGALPPPVRAINETQAKTILASAGIAAVPERIAADEDAAAREAAALGYPVVLKIASADIAHKSEIGGVIVGLADEAQLRKAFRTLTQRAATHAPQARVDGVVVARMAERGVETILGVVRDPVFGAVVMFGLGGVFVEAFQDVAFRVAPFGVAEARAMIGEVKGRVLLRGVRGQPPADEDALAAALAALSVYAARHTDGIESIDINPLLVLPRGRGVQALDALIVPTTGAA</sequence>
<dbReference type="RefSeq" id="WP_176070308.1">
    <property type="nucleotide sequence ID" value="NZ_JABWMJ010000008.1"/>
</dbReference>
<comment type="similarity">
    <text evidence="1">In the N-terminal section; belongs to the acetate CoA ligase alpha subunit family.</text>
</comment>
<dbReference type="Proteomes" id="UP000529637">
    <property type="component" value="Unassembled WGS sequence"/>
</dbReference>
<organism evidence="4 5">
    <name type="scientific">Piscinibacter koreensis</name>
    <dbReference type="NCBI Taxonomy" id="2742824"/>
    <lineage>
        <taxon>Bacteria</taxon>
        <taxon>Pseudomonadati</taxon>
        <taxon>Pseudomonadota</taxon>
        <taxon>Betaproteobacteria</taxon>
        <taxon>Burkholderiales</taxon>
        <taxon>Sphaerotilaceae</taxon>
        <taxon>Piscinibacter</taxon>
    </lineage>
</organism>
<dbReference type="Gene3D" id="3.40.50.720">
    <property type="entry name" value="NAD(P)-binding Rossmann-like Domain"/>
    <property type="match status" value="1"/>
</dbReference>
<dbReference type="Pfam" id="PF13380">
    <property type="entry name" value="CoA_binding_2"/>
    <property type="match status" value="1"/>
</dbReference>
<dbReference type="Gene3D" id="3.30.1490.20">
    <property type="entry name" value="ATP-grasp fold, A domain"/>
    <property type="match status" value="1"/>
</dbReference>
<dbReference type="SMART" id="SM00881">
    <property type="entry name" value="CoA_binding"/>
    <property type="match status" value="1"/>
</dbReference>
<feature type="domain" description="ATP-grasp" evidence="3">
    <location>
        <begin position="496"/>
        <end position="532"/>
    </location>
</feature>
<dbReference type="GO" id="GO:0046872">
    <property type="term" value="F:metal ion binding"/>
    <property type="evidence" value="ECO:0007669"/>
    <property type="project" value="InterPro"/>
</dbReference>
<evidence type="ECO:0000256" key="1">
    <source>
        <dbReference type="ARBA" id="ARBA00060888"/>
    </source>
</evidence>
<dbReference type="GO" id="GO:0016874">
    <property type="term" value="F:ligase activity"/>
    <property type="evidence" value="ECO:0007669"/>
    <property type="project" value="UniProtKB-KW"/>
</dbReference>
<keyword evidence="5" id="KW-1185">Reference proteome</keyword>
<dbReference type="Pfam" id="PF13549">
    <property type="entry name" value="ATP-grasp_5"/>
    <property type="match status" value="1"/>
</dbReference>
<dbReference type="InterPro" id="IPR036291">
    <property type="entry name" value="NAD(P)-bd_dom_sf"/>
</dbReference>
<evidence type="ECO:0000313" key="5">
    <source>
        <dbReference type="Proteomes" id="UP000529637"/>
    </source>
</evidence>
<evidence type="ECO:0000259" key="3">
    <source>
        <dbReference type="PROSITE" id="PS50975"/>
    </source>
</evidence>
<gene>
    <name evidence="4" type="ORF">HQN59_16970</name>
</gene>
<evidence type="ECO:0000313" key="4">
    <source>
        <dbReference type="EMBL" id="NUZ07458.1"/>
    </source>
</evidence>
<dbReference type="GO" id="GO:0005524">
    <property type="term" value="F:ATP binding"/>
    <property type="evidence" value="ECO:0007669"/>
    <property type="project" value="UniProtKB-UniRule"/>
</dbReference>
<dbReference type="PANTHER" id="PTHR42793:SF4">
    <property type="entry name" value="BLL6376 PROTEIN"/>
    <property type="match status" value="1"/>
</dbReference>
<dbReference type="InterPro" id="IPR032875">
    <property type="entry name" value="Succ_CoA_lig_flav_dom"/>
</dbReference>
<dbReference type="PANTHER" id="PTHR42793">
    <property type="entry name" value="COA BINDING DOMAIN CONTAINING PROTEIN"/>
    <property type="match status" value="1"/>
</dbReference>
<name>A0A7Y6TXS0_9BURK</name>
<dbReference type="FunFam" id="3.30.1490.20:FF:000020">
    <property type="entry name" value="Protein lysine acetyltransferase"/>
    <property type="match status" value="1"/>
</dbReference>
<dbReference type="Gene3D" id="3.30.470.20">
    <property type="entry name" value="ATP-grasp fold, B domain"/>
    <property type="match status" value="1"/>
</dbReference>
<dbReference type="InterPro" id="IPR003781">
    <property type="entry name" value="CoA-bd"/>
</dbReference>
<dbReference type="Pfam" id="PF13607">
    <property type="entry name" value="Succ_CoA_lig"/>
    <property type="match status" value="1"/>
</dbReference>
<evidence type="ECO:0000256" key="2">
    <source>
        <dbReference type="PROSITE-ProRule" id="PRU00409"/>
    </source>
</evidence>
<dbReference type="SUPFAM" id="SSF52210">
    <property type="entry name" value="Succinyl-CoA synthetase domains"/>
    <property type="match status" value="2"/>
</dbReference>
<comment type="caution">
    <text evidence="4">The sequence shown here is derived from an EMBL/GenBank/DDBJ whole genome shotgun (WGS) entry which is preliminary data.</text>
</comment>
<keyword evidence="4" id="KW-0436">Ligase</keyword>
<protein>
    <submittedName>
        <fullName evidence="4">Acetate--CoA ligase family protein</fullName>
    </submittedName>
</protein>
<accession>A0A7Y6TXS0</accession>
<dbReference type="SUPFAM" id="SSF51735">
    <property type="entry name" value="NAD(P)-binding Rossmann-fold domains"/>
    <property type="match status" value="1"/>
</dbReference>
<dbReference type="Gene3D" id="3.40.50.261">
    <property type="entry name" value="Succinyl-CoA synthetase domains"/>
    <property type="match status" value="2"/>
</dbReference>
<dbReference type="PROSITE" id="PS50975">
    <property type="entry name" value="ATP_GRASP"/>
    <property type="match status" value="1"/>
</dbReference>
<proteinExistence type="inferred from homology"/>
<reference evidence="4 5" key="1">
    <citation type="submission" date="2020-06" db="EMBL/GenBank/DDBJ databases">
        <title>Schlegella sp. ID0723 isolated from air conditioner.</title>
        <authorList>
            <person name="Kim D.Y."/>
            <person name="Kim D.-U."/>
        </authorList>
    </citation>
    <scope>NUCLEOTIDE SEQUENCE [LARGE SCALE GENOMIC DNA]</scope>
    <source>
        <strain evidence="4 5">ID0723</strain>
    </source>
</reference>
<dbReference type="EMBL" id="JABWMJ010000008">
    <property type="protein sequence ID" value="NUZ07458.1"/>
    <property type="molecule type" value="Genomic_DNA"/>
</dbReference>
<keyword evidence="2" id="KW-0067">ATP-binding</keyword>
<dbReference type="InterPro" id="IPR013815">
    <property type="entry name" value="ATP_grasp_subdomain_1"/>
</dbReference>